<sequence>MHWHMDGIHTNINLKDTNIFGLTPIYAAFMKGHVGFIQYILKKNIVNVNVPVNDTGINMTILACSMMPNSRTNNHLRMFVEKFKCDLSKTDYEGNNALHYLLKCEAKYHK</sequence>
<name>A0A1Y3B611_EURMA</name>
<keyword evidence="7" id="KW-1185">Reference proteome</keyword>
<keyword evidence="5" id="KW-0472">Membrane</keyword>
<keyword evidence="2" id="KW-0268">Exocytosis</keyword>
<evidence type="ECO:0000256" key="1">
    <source>
        <dbReference type="ARBA" id="ARBA00004175"/>
    </source>
</evidence>
<accession>A0A1Y3B611</accession>
<evidence type="ECO:0000256" key="5">
    <source>
        <dbReference type="ARBA" id="ARBA00023298"/>
    </source>
</evidence>
<dbReference type="GO" id="GO:0006887">
    <property type="term" value="P:exocytosis"/>
    <property type="evidence" value="ECO:0007669"/>
    <property type="project" value="UniProtKB-KW"/>
</dbReference>
<organism evidence="6 7">
    <name type="scientific">Euroglyphus maynei</name>
    <name type="common">Mayne's house dust mite</name>
    <dbReference type="NCBI Taxonomy" id="6958"/>
    <lineage>
        <taxon>Eukaryota</taxon>
        <taxon>Metazoa</taxon>
        <taxon>Ecdysozoa</taxon>
        <taxon>Arthropoda</taxon>
        <taxon>Chelicerata</taxon>
        <taxon>Arachnida</taxon>
        <taxon>Acari</taxon>
        <taxon>Acariformes</taxon>
        <taxon>Sarcoptiformes</taxon>
        <taxon>Astigmata</taxon>
        <taxon>Psoroptidia</taxon>
        <taxon>Analgoidea</taxon>
        <taxon>Pyroglyphidae</taxon>
        <taxon>Pyroglyphinae</taxon>
        <taxon>Euroglyphus</taxon>
    </lineage>
</organism>
<dbReference type="EMBL" id="MUJZ01044020">
    <property type="protein sequence ID" value="OTF75036.1"/>
    <property type="molecule type" value="Genomic_DNA"/>
</dbReference>
<evidence type="ECO:0000313" key="7">
    <source>
        <dbReference type="Proteomes" id="UP000194236"/>
    </source>
</evidence>
<dbReference type="InterPro" id="IPR036770">
    <property type="entry name" value="Ankyrin_rpt-contain_sf"/>
</dbReference>
<dbReference type="OrthoDB" id="2017365at2759"/>
<keyword evidence="3" id="KW-1052">Target cell membrane</keyword>
<protein>
    <submittedName>
        <fullName evidence="6">Ankyrin repeat domain containing protein</fullName>
    </submittedName>
</protein>
<evidence type="ECO:0000256" key="3">
    <source>
        <dbReference type="ARBA" id="ARBA00022537"/>
    </source>
</evidence>
<proteinExistence type="predicted"/>
<dbReference type="Proteomes" id="UP000194236">
    <property type="component" value="Unassembled WGS sequence"/>
</dbReference>
<keyword evidence="4" id="KW-0638">Presynaptic neurotoxin</keyword>
<evidence type="ECO:0000313" key="6">
    <source>
        <dbReference type="EMBL" id="OTF75036.1"/>
    </source>
</evidence>
<reference evidence="6 7" key="1">
    <citation type="submission" date="2017-03" db="EMBL/GenBank/DDBJ databases">
        <title>Genome Survey of Euroglyphus maynei.</title>
        <authorList>
            <person name="Arlian L.G."/>
            <person name="Morgan M.S."/>
            <person name="Rider S.D."/>
        </authorList>
    </citation>
    <scope>NUCLEOTIDE SEQUENCE [LARGE SCALE GENOMIC DNA]</scope>
    <source>
        <strain evidence="6">Arlian Lab</strain>
        <tissue evidence="6">Whole body</tissue>
    </source>
</reference>
<dbReference type="SUPFAM" id="SSF48403">
    <property type="entry name" value="Ankyrin repeat"/>
    <property type="match status" value="1"/>
</dbReference>
<dbReference type="Gene3D" id="1.25.40.20">
    <property type="entry name" value="Ankyrin repeat-containing domain"/>
    <property type="match status" value="1"/>
</dbReference>
<comment type="caution">
    <text evidence="6">The sequence shown here is derived from an EMBL/GenBank/DDBJ whole genome shotgun (WGS) entry which is preliminary data.</text>
</comment>
<dbReference type="GO" id="GO:0044218">
    <property type="term" value="C:other organism cell membrane"/>
    <property type="evidence" value="ECO:0007669"/>
    <property type="project" value="UniProtKB-KW"/>
</dbReference>
<keyword evidence="4" id="KW-0800">Toxin</keyword>
<dbReference type="AlphaFoldDB" id="A0A1Y3B611"/>
<keyword evidence="4" id="KW-0528">Neurotoxin</keyword>
<comment type="subcellular location">
    <subcellularLocation>
        <location evidence="1">Target cell membrane</location>
    </subcellularLocation>
</comment>
<evidence type="ECO:0000256" key="4">
    <source>
        <dbReference type="ARBA" id="ARBA00023028"/>
    </source>
</evidence>
<evidence type="ECO:0000256" key="2">
    <source>
        <dbReference type="ARBA" id="ARBA00022483"/>
    </source>
</evidence>
<gene>
    <name evidence="6" type="ORF">BLA29_004883</name>
</gene>
<keyword evidence="5" id="KW-1053">Target membrane</keyword>
<dbReference type="GO" id="GO:0044231">
    <property type="term" value="C:host cell presynaptic membrane"/>
    <property type="evidence" value="ECO:0007669"/>
    <property type="project" value="UniProtKB-KW"/>
</dbReference>